<feature type="transmembrane region" description="Helical" evidence="19">
    <location>
        <begin position="261"/>
        <end position="283"/>
    </location>
</feature>
<keyword evidence="8 19" id="KW-0472">Membrane</keyword>
<dbReference type="PhylomeDB" id="B3RV88"/>
<evidence type="ECO:0000256" key="15">
    <source>
        <dbReference type="ARBA" id="ARBA00074336"/>
    </source>
</evidence>
<evidence type="ECO:0000256" key="7">
    <source>
        <dbReference type="ARBA" id="ARBA00022989"/>
    </source>
</evidence>
<keyword evidence="7 19" id="KW-1133">Transmembrane helix</keyword>
<evidence type="ECO:0000256" key="5">
    <source>
        <dbReference type="ARBA" id="ARBA00022553"/>
    </source>
</evidence>
<feature type="transmembrane region" description="Helical" evidence="19">
    <location>
        <begin position="68"/>
        <end position="92"/>
    </location>
</feature>
<evidence type="ECO:0000256" key="17">
    <source>
        <dbReference type="ARBA" id="ARBA00083296"/>
    </source>
</evidence>
<keyword evidence="6 19" id="KW-0812">Transmembrane</keyword>
<dbReference type="EMBL" id="DS985244">
    <property type="protein sequence ID" value="EDV25950.1"/>
    <property type="molecule type" value="Genomic_DNA"/>
</dbReference>
<dbReference type="OrthoDB" id="5982228at2759"/>
<evidence type="ECO:0000256" key="6">
    <source>
        <dbReference type="ARBA" id="ARBA00022692"/>
    </source>
</evidence>
<comment type="catalytic activity">
    <reaction evidence="13">
        <text>L-cysteine(out) + L-arginine(in) = L-cysteine(in) + L-arginine(out)</text>
        <dbReference type="Rhea" id="RHEA:71071"/>
        <dbReference type="ChEBI" id="CHEBI:32682"/>
        <dbReference type="ChEBI" id="CHEBI:35235"/>
    </reaction>
    <physiologicalReaction direction="left-to-right" evidence="13">
        <dbReference type="Rhea" id="RHEA:71072"/>
    </physiologicalReaction>
</comment>
<evidence type="ECO:0000256" key="16">
    <source>
        <dbReference type="ARBA" id="ARBA00079910"/>
    </source>
</evidence>
<keyword evidence="4" id="KW-1003">Cell membrane</keyword>
<evidence type="ECO:0000256" key="8">
    <source>
        <dbReference type="ARBA" id="ARBA00023136"/>
    </source>
</evidence>
<accession>B3RV88</accession>
<dbReference type="PIRSF" id="PIRSF006060">
    <property type="entry name" value="AA_transporter"/>
    <property type="match status" value="1"/>
</dbReference>
<protein>
    <recommendedName>
        <fullName evidence="15">b(0,+)-type amino acid transporter 1</fullName>
    </recommendedName>
    <alternativeName>
        <fullName evidence="16">Glycoprotein-associated amino acid transporter b0,+AT1</fullName>
    </alternativeName>
    <alternativeName>
        <fullName evidence="17">Solute carrier family 7 member 9</fullName>
    </alternativeName>
</protein>
<evidence type="ECO:0000256" key="13">
    <source>
        <dbReference type="ARBA" id="ARBA00052179"/>
    </source>
</evidence>
<comment type="catalytic activity">
    <reaction evidence="12">
        <text>L-histidine(out) + L-arginine(in) = L-histidine(in) + L-arginine(out)</text>
        <dbReference type="Rhea" id="RHEA:71063"/>
        <dbReference type="ChEBI" id="CHEBI:32682"/>
        <dbReference type="ChEBI" id="CHEBI:57595"/>
    </reaction>
    <physiologicalReaction direction="left-to-right" evidence="12">
        <dbReference type="Rhea" id="RHEA:71064"/>
    </physiologicalReaction>
</comment>
<comment type="catalytic activity">
    <reaction evidence="18">
        <text>L-phenylalanine(out) + L-arginine(in) = L-phenylalanine(in) + L-arginine(out)</text>
        <dbReference type="Rhea" id="RHEA:71067"/>
        <dbReference type="ChEBI" id="CHEBI:32682"/>
        <dbReference type="ChEBI" id="CHEBI:58095"/>
    </reaction>
    <physiologicalReaction direction="left-to-right" evidence="18">
        <dbReference type="Rhea" id="RHEA:71068"/>
    </physiologicalReaction>
</comment>
<keyword evidence="5" id="KW-0597">Phosphoprotein</keyword>
<dbReference type="Proteomes" id="UP000009022">
    <property type="component" value="Unassembled WGS sequence"/>
</dbReference>
<dbReference type="OMA" id="VTGINCW"/>
<dbReference type="InParanoid" id="B3RV88"/>
<name>B3RV88_TRIAD</name>
<comment type="catalytic activity">
    <reaction evidence="10">
        <text>L-lysine(out) + L-arginine(in) = L-lysine(in) + L-arginine(out)</text>
        <dbReference type="Rhea" id="RHEA:70827"/>
        <dbReference type="ChEBI" id="CHEBI:32551"/>
        <dbReference type="ChEBI" id="CHEBI:32682"/>
    </reaction>
    <physiologicalReaction direction="left-to-right" evidence="10">
        <dbReference type="Rhea" id="RHEA:70828"/>
    </physiologicalReaction>
</comment>
<dbReference type="GeneID" id="6753196"/>
<dbReference type="eggNOG" id="KOG1287">
    <property type="taxonomic scope" value="Eukaryota"/>
</dbReference>
<evidence type="ECO:0000256" key="14">
    <source>
        <dbReference type="ARBA" id="ARBA00052732"/>
    </source>
</evidence>
<feature type="transmembrane region" description="Helical" evidence="19">
    <location>
        <begin position="415"/>
        <end position="436"/>
    </location>
</feature>
<evidence type="ECO:0000256" key="19">
    <source>
        <dbReference type="SAM" id="Phobius"/>
    </source>
</evidence>
<comment type="catalytic activity">
    <reaction evidence="14">
        <text>L-leucine(out) + L-arginine(in) = L-leucine(in) + L-arginine(out)</text>
        <dbReference type="Rhea" id="RHEA:71059"/>
        <dbReference type="ChEBI" id="CHEBI:32682"/>
        <dbReference type="ChEBI" id="CHEBI:57427"/>
    </reaction>
    <physiologicalReaction direction="left-to-right" evidence="14">
        <dbReference type="Rhea" id="RHEA:71060"/>
    </physiologicalReaction>
</comment>
<dbReference type="FunFam" id="1.20.1740.10:FF:000015">
    <property type="entry name" value="B(0,+)-type amino acid transporter 1"/>
    <property type="match status" value="1"/>
</dbReference>
<feature type="transmembrane region" description="Helical" evidence="19">
    <location>
        <begin position="36"/>
        <end position="56"/>
    </location>
</feature>
<dbReference type="GO" id="GO:0015179">
    <property type="term" value="F:L-amino acid transmembrane transporter activity"/>
    <property type="evidence" value="ECO:0000318"/>
    <property type="project" value="GO_Central"/>
</dbReference>
<evidence type="ECO:0000256" key="10">
    <source>
        <dbReference type="ARBA" id="ARBA00051323"/>
    </source>
</evidence>
<gene>
    <name evidence="20" type="ORF">TRIADDRAFT_23991</name>
</gene>
<evidence type="ECO:0000256" key="11">
    <source>
        <dbReference type="ARBA" id="ARBA00051814"/>
    </source>
</evidence>
<evidence type="ECO:0000256" key="4">
    <source>
        <dbReference type="ARBA" id="ARBA00022475"/>
    </source>
</evidence>
<sequence length="502" mass="54898">MATEFKEIGPGVEVHGRKASLNQKPQQEGLKLKRQVNLISGITLIIGTMIGSGIFISPKGVLLGCGSIGLTLLVWTGCGLIALGGSISYVELGTMINMSGAEYAYILKGIGELPAFLFAWTSIIIIKPSTASAIAMAFAEYTTQPFFPGCSPPPSIMKLLAAFCIATIAFINCYSVKWATKLQDIFTVAKLIAVFGLIIIGFVELGRGRVQNFQSSWEGTETNAAVVALAFYQGLWAYDGWNNLNFAIEELKQPQRNLPRAALIGIPLVTVIYITVNVTYFTVLTRQEILESAAVASSVADRIIGQVPWLVPMFVAFSTFGACNGSSFGAARLNFVAARRGHLPKVLSMIQRDRLTPMPAIIFQAFISIILLIPNDFNSLINYFSFSAWLFYGTTFVSLIVLRRRMPDADRPFKVFIIIPMIMVGIACYLVIAPIVQAPVEALIASIFIIAGIPVYYAFIRGYFKPKVLVEYSGTDGLTTLASLSLERLAYLIQLYRVILIK</sequence>
<evidence type="ECO:0000256" key="3">
    <source>
        <dbReference type="ARBA" id="ARBA00022448"/>
    </source>
</evidence>
<reference evidence="20 21" key="1">
    <citation type="journal article" date="2008" name="Nature">
        <title>The Trichoplax genome and the nature of placozoans.</title>
        <authorList>
            <person name="Srivastava M."/>
            <person name="Begovic E."/>
            <person name="Chapman J."/>
            <person name="Putnam N.H."/>
            <person name="Hellsten U."/>
            <person name="Kawashima T."/>
            <person name="Kuo A."/>
            <person name="Mitros T."/>
            <person name="Salamov A."/>
            <person name="Carpenter M.L."/>
            <person name="Signorovitch A.Y."/>
            <person name="Moreno M.A."/>
            <person name="Kamm K."/>
            <person name="Grimwood J."/>
            <person name="Schmutz J."/>
            <person name="Shapiro H."/>
            <person name="Grigoriev I.V."/>
            <person name="Buss L.W."/>
            <person name="Schierwater B."/>
            <person name="Dellaporta S.L."/>
            <person name="Rokhsar D.S."/>
        </authorList>
    </citation>
    <scope>NUCLEOTIDE SEQUENCE [LARGE SCALE GENOMIC DNA]</scope>
    <source>
        <strain evidence="20 21">Grell-BS-1999</strain>
    </source>
</reference>
<dbReference type="GO" id="GO:0003333">
    <property type="term" value="P:amino acid transmembrane transport"/>
    <property type="evidence" value="ECO:0000318"/>
    <property type="project" value="GO_Central"/>
</dbReference>
<evidence type="ECO:0000256" key="18">
    <source>
        <dbReference type="ARBA" id="ARBA00093193"/>
    </source>
</evidence>
<dbReference type="Pfam" id="PF13520">
    <property type="entry name" value="AA_permease_2"/>
    <property type="match status" value="1"/>
</dbReference>
<dbReference type="KEGG" id="tad:TRIADDRAFT_23991"/>
<feature type="transmembrane region" description="Helical" evidence="19">
    <location>
        <begin position="185"/>
        <end position="203"/>
    </location>
</feature>
<feature type="transmembrane region" description="Helical" evidence="19">
    <location>
        <begin position="380"/>
        <end position="403"/>
    </location>
</feature>
<dbReference type="GO" id="GO:0016324">
    <property type="term" value="C:apical plasma membrane"/>
    <property type="evidence" value="ECO:0007669"/>
    <property type="project" value="UniProtKB-SubCell"/>
</dbReference>
<proteinExistence type="inferred from homology"/>
<evidence type="ECO:0000256" key="1">
    <source>
        <dbReference type="ARBA" id="ARBA00004424"/>
    </source>
</evidence>
<keyword evidence="3" id="KW-0813">Transport</keyword>
<dbReference type="CTD" id="6753196"/>
<dbReference type="PANTHER" id="PTHR11785:SF512">
    <property type="entry name" value="SOBREMESA, ISOFORM B"/>
    <property type="match status" value="1"/>
</dbReference>
<evidence type="ECO:0000256" key="9">
    <source>
        <dbReference type="ARBA" id="ARBA00023157"/>
    </source>
</evidence>
<dbReference type="InterPro" id="IPR002293">
    <property type="entry name" value="AA/rel_permease1"/>
</dbReference>
<keyword evidence="21" id="KW-1185">Reference proteome</keyword>
<dbReference type="AlphaFoldDB" id="B3RV88"/>
<evidence type="ECO:0000313" key="21">
    <source>
        <dbReference type="Proteomes" id="UP000009022"/>
    </source>
</evidence>
<comment type="subcellular location">
    <subcellularLocation>
        <location evidence="1">Apical cell membrane</location>
        <topology evidence="1">Multi-pass membrane protein</topology>
    </subcellularLocation>
</comment>
<dbReference type="PANTHER" id="PTHR11785">
    <property type="entry name" value="AMINO ACID TRANSPORTER"/>
    <property type="match status" value="1"/>
</dbReference>
<dbReference type="InterPro" id="IPR050598">
    <property type="entry name" value="AminoAcid_Transporter"/>
</dbReference>
<comment type="similarity">
    <text evidence="2">Belongs to the amino acid-polyamine-organocation (APC) superfamily.</text>
</comment>
<dbReference type="Gene3D" id="1.20.1740.10">
    <property type="entry name" value="Amino acid/polyamine transporter I"/>
    <property type="match status" value="1"/>
</dbReference>
<dbReference type="RefSeq" id="XP_002111983.1">
    <property type="nucleotide sequence ID" value="XM_002111947.1"/>
</dbReference>
<evidence type="ECO:0000256" key="12">
    <source>
        <dbReference type="ARBA" id="ARBA00051835"/>
    </source>
</evidence>
<feature type="transmembrane region" description="Helical" evidence="19">
    <location>
        <begin position="223"/>
        <end position="241"/>
    </location>
</feature>
<feature type="transmembrane region" description="Helical" evidence="19">
    <location>
        <begin position="442"/>
        <end position="459"/>
    </location>
</feature>
<feature type="transmembrane region" description="Helical" evidence="19">
    <location>
        <begin position="309"/>
        <end position="335"/>
    </location>
</feature>
<feature type="transmembrane region" description="Helical" evidence="19">
    <location>
        <begin position="159"/>
        <end position="178"/>
    </location>
</feature>
<dbReference type="HOGENOM" id="CLU_007946_3_0_1"/>
<keyword evidence="9" id="KW-1015">Disulfide bond</keyword>
<feature type="transmembrane region" description="Helical" evidence="19">
    <location>
        <begin position="113"/>
        <end position="139"/>
    </location>
</feature>
<organism evidence="20 21">
    <name type="scientific">Trichoplax adhaerens</name>
    <name type="common">Trichoplax reptans</name>
    <dbReference type="NCBI Taxonomy" id="10228"/>
    <lineage>
        <taxon>Eukaryota</taxon>
        <taxon>Metazoa</taxon>
        <taxon>Placozoa</taxon>
        <taxon>Uniplacotomia</taxon>
        <taxon>Trichoplacea</taxon>
        <taxon>Trichoplacidae</taxon>
        <taxon>Trichoplax</taxon>
    </lineage>
</organism>
<comment type="catalytic activity">
    <reaction evidence="11">
        <text>L-cystine(out) + L-arginine(in) = L-cystine(in) + L-arginine(out)</text>
        <dbReference type="Rhea" id="RHEA:71075"/>
        <dbReference type="ChEBI" id="CHEBI:32682"/>
        <dbReference type="ChEBI" id="CHEBI:35491"/>
    </reaction>
    <physiologicalReaction direction="left-to-right" evidence="11">
        <dbReference type="Rhea" id="RHEA:71076"/>
    </physiologicalReaction>
</comment>
<evidence type="ECO:0000313" key="20">
    <source>
        <dbReference type="EMBL" id="EDV25950.1"/>
    </source>
</evidence>
<dbReference type="STRING" id="10228.B3RV88"/>
<feature type="transmembrane region" description="Helical" evidence="19">
    <location>
        <begin position="355"/>
        <end position="374"/>
    </location>
</feature>
<evidence type="ECO:0000256" key="2">
    <source>
        <dbReference type="ARBA" id="ARBA00009523"/>
    </source>
</evidence>
<dbReference type="FunCoup" id="B3RV88">
    <property type="interactions" value="39"/>
</dbReference>